<evidence type="ECO:0000313" key="13">
    <source>
        <dbReference type="EMBL" id="MPM28582.1"/>
    </source>
</evidence>
<keyword evidence="8 13" id="KW-0560">Oxidoreductase</keyword>
<accession>A0A644YIX0</accession>
<reference evidence="13" key="1">
    <citation type="submission" date="2019-08" db="EMBL/GenBank/DDBJ databases">
        <authorList>
            <person name="Kucharzyk K."/>
            <person name="Murdoch R.W."/>
            <person name="Higgins S."/>
            <person name="Loffler F."/>
        </authorList>
    </citation>
    <scope>NUCLEOTIDE SEQUENCE</scope>
</reference>
<dbReference type="GO" id="GO:0046872">
    <property type="term" value="F:metal ion binding"/>
    <property type="evidence" value="ECO:0007669"/>
    <property type="project" value="UniProtKB-KW"/>
</dbReference>
<dbReference type="PROSITE" id="PS01087">
    <property type="entry name" value="RADICAL_ACTIVATING"/>
    <property type="match status" value="1"/>
</dbReference>
<dbReference type="InterPro" id="IPR012837">
    <property type="entry name" value="NrdG"/>
</dbReference>
<evidence type="ECO:0000256" key="1">
    <source>
        <dbReference type="ARBA" id="ARBA00001966"/>
    </source>
</evidence>
<sequence length="165" mass="18481">MKIRLAGIAKESVTDGPGLRIVLFFQGCAHFCEGCHNPQTWPMQGGDEYDVNDLISGLPDSPLIRGVTLSGGDPFYQAEAALAVATEFKRRNKDVWTYTGYTWEELMASDETRRELVRASDVLVDGPFVRLLMDPSQPFRGSTNQRLISVSESLKEGKIIEWQRL</sequence>
<evidence type="ECO:0000256" key="9">
    <source>
        <dbReference type="ARBA" id="ARBA00023004"/>
    </source>
</evidence>
<dbReference type="AlphaFoldDB" id="A0A644YIX0"/>
<dbReference type="GO" id="GO:0043365">
    <property type="term" value="F:[formate-C-acetyltransferase]-activating enzyme activity"/>
    <property type="evidence" value="ECO:0007669"/>
    <property type="project" value="InterPro"/>
</dbReference>
<dbReference type="InterPro" id="IPR007197">
    <property type="entry name" value="rSAM"/>
</dbReference>
<keyword evidence="5" id="KW-0004">4Fe-4S</keyword>
<dbReference type="NCBIfam" id="TIGR02491">
    <property type="entry name" value="NrdG"/>
    <property type="match status" value="1"/>
</dbReference>
<keyword evidence="10" id="KW-0411">Iron-sulfur</keyword>
<evidence type="ECO:0000256" key="12">
    <source>
        <dbReference type="ARBA" id="ARBA00047365"/>
    </source>
</evidence>
<evidence type="ECO:0000256" key="2">
    <source>
        <dbReference type="ARBA" id="ARBA00003852"/>
    </source>
</evidence>
<protein>
    <recommendedName>
        <fullName evidence="4">Anaerobic ribonucleoside-triphosphate reductase-activating protein</fullName>
    </recommendedName>
    <alternativeName>
        <fullName evidence="11">Class III anaerobic ribonucleotide reductase small component</fullName>
    </alternativeName>
</protein>
<dbReference type="GO" id="GO:0004748">
    <property type="term" value="F:ribonucleoside-diphosphate reductase activity, thioredoxin disulfide as acceptor"/>
    <property type="evidence" value="ECO:0007669"/>
    <property type="project" value="TreeGrafter"/>
</dbReference>
<comment type="caution">
    <text evidence="13">The sequence shown here is derived from an EMBL/GenBank/DDBJ whole genome shotgun (WGS) entry which is preliminary data.</text>
</comment>
<organism evidence="13">
    <name type="scientific">bioreactor metagenome</name>
    <dbReference type="NCBI Taxonomy" id="1076179"/>
    <lineage>
        <taxon>unclassified sequences</taxon>
        <taxon>metagenomes</taxon>
        <taxon>ecological metagenomes</taxon>
    </lineage>
</organism>
<evidence type="ECO:0000256" key="5">
    <source>
        <dbReference type="ARBA" id="ARBA00022485"/>
    </source>
</evidence>
<gene>
    <name evidence="13" type="primary">nrdG_8</name>
    <name evidence="13" type="ORF">SDC9_75108</name>
</gene>
<dbReference type="SFLD" id="SFLDS00029">
    <property type="entry name" value="Radical_SAM"/>
    <property type="match status" value="1"/>
</dbReference>
<dbReference type="SFLD" id="SFLDF00299">
    <property type="entry name" value="anaerobic_ribonucleoside-triph"/>
    <property type="match status" value="1"/>
</dbReference>
<evidence type="ECO:0000256" key="3">
    <source>
        <dbReference type="ARBA" id="ARBA00009777"/>
    </source>
</evidence>
<comment type="cofactor">
    <cofactor evidence="1">
        <name>[4Fe-4S] cluster</name>
        <dbReference type="ChEBI" id="CHEBI:49883"/>
    </cofactor>
</comment>
<dbReference type="SFLD" id="SFLDG01066">
    <property type="entry name" value="organic_radical-activating_enz"/>
    <property type="match status" value="1"/>
</dbReference>
<evidence type="ECO:0000256" key="11">
    <source>
        <dbReference type="ARBA" id="ARBA00033436"/>
    </source>
</evidence>
<evidence type="ECO:0000256" key="7">
    <source>
        <dbReference type="ARBA" id="ARBA00022723"/>
    </source>
</evidence>
<evidence type="ECO:0000256" key="6">
    <source>
        <dbReference type="ARBA" id="ARBA00022691"/>
    </source>
</evidence>
<keyword evidence="6" id="KW-0949">S-adenosyl-L-methionine</keyword>
<name>A0A644YIX0_9ZZZZ</name>
<dbReference type="PANTHER" id="PTHR30352:SF2">
    <property type="entry name" value="ANAEROBIC RIBONUCLEOSIDE-TRIPHOSPHATE REDUCTASE-ACTIVATING PROTEIN"/>
    <property type="match status" value="1"/>
</dbReference>
<keyword evidence="7" id="KW-0479">Metal-binding</keyword>
<comment type="function">
    <text evidence="2">Activation of anaerobic ribonucleoside-triphosphate reductase under anaerobic conditions by generation of an organic free radical, using S-adenosylmethionine and reduced flavodoxin as cosubstrates to produce 5'-deoxy-adenosine.</text>
</comment>
<dbReference type="PANTHER" id="PTHR30352">
    <property type="entry name" value="PYRUVATE FORMATE-LYASE-ACTIVATING ENZYME"/>
    <property type="match status" value="1"/>
</dbReference>
<evidence type="ECO:0000256" key="8">
    <source>
        <dbReference type="ARBA" id="ARBA00023002"/>
    </source>
</evidence>
<proteinExistence type="inferred from homology"/>
<dbReference type="GO" id="GO:0051539">
    <property type="term" value="F:4 iron, 4 sulfur cluster binding"/>
    <property type="evidence" value="ECO:0007669"/>
    <property type="project" value="UniProtKB-KW"/>
</dbReference>
<evidence type="ECO:0000256" key="4">
    <source>
        <dbReference type="ARBA" id="ARBA00014281"/>
    </source>
</evidence>
<comment type="catalytic activity">
    <reaction evidence="12">
        <text>glycyl-[protein] + reduced [flavodoxin] + S-adenosyl-L-methionine = glycin-2-yl radical-[protein] + semiquinone [flavodoxin] + 5'-deoxyadenosine + L-methionine + H(+)</text>
        <dbReference type="Rhea" id="RHEA:61976"/>
        <dbReference type="Rhea" id="RHEA-COMP:10622"/>
        <dbReference type="Rhea" id="RHEA-COMP:14480"/>
        <dbReference type="Rhea" id="RHEA-COMP:15993"/>
        <dbReference type="Rhea" id="RHEA-COMP:15994"/>
        <dbReference type="ChEBI" id="CHEBI:15378"/>
        <dbReference type="ChEBI" id="CHEBI:17319"/>
        <dbReference type="ChEBI" id="CHEBI:29947"/>
        <dbReference type="ChEBI" id="CHEBI:32722"/>
        <dbReference type="ChEBI" id="CHEBI:57618"/>
        <dbReference type="ChEBI" id="CHEBI:57844"/>
        <dbReference type="ChEBI" id="CHEBI:59789"/>
        <dbReference type="ChEBI" id="CHEBI:140311"/>
    </reaction>
</comment>
<dbReference type="EMBL" id="VSSQ01005292">
    <property type="protein sequence ID" value="MPM28582.1"/>
    <property type="molecule type" value="Genomic_DNA"/>
</dbReference>
<dbReference type="PIRSF" id="PIRSF000368">
    <property type="entry name" value="NrdG"/>
    <property type="match status" value="1"/>
</dbReference>
<keyword evidence="9" id="KW-0408">Iron</keyword>
<dbReference type="SFLD" id="SFLDG01063">
    <property type="entry name" value="activating_enzymes__group_1"/>
    <property type="match status" value="1"/>
</dbReference>
<dbReference type="InterPro" id="IPR034457">
    <property type="entry name" value="Organic_radical-activating"/>
</dbReference>
<dbReference type="InterPro" id="IPR001989">
    <property type="entry name" value="Radical_activat_CS"/>
</dbReference>
<dbReference type="Gene3D" id="3.20.20.70">
    <property type="entry name" value="Aldolase class I"/>
    <property type="match status" value="1"/>
</dbReference>
<comment type="similarity">
    <text evidence="3">Belongs to the organic radical-activating enzymes family.</text>
</comment>
<evidence type="ECO:0000256" key="10">
    <source>
        <dbReference type="ARBA" id="ARBA00023014"/>
    </source>
</evidence>
<dbReference type="Pfam" id="PF13353">
    <property type="entry name" value="Fer4_12"/>
    <property type="match status" value="1"/>
</dbReference>
<dbReference type="InterPro" id="IPR013785">
    <property type="entry name" value="Aldolase_TIM"/>
</dbReference>